<name>A0A653XT01_SPHMU</name>
<dbReference type="RefSeq" id="WP_159332644.1">
    <property type="nucleotide sequence ID" value="NZ_DAMBAN010000005.1"/>
</dbReference>
<dbReference type="GO" id="GO:0016758">
    <property type="term" value="F:hexosyltransferase activity"/>
    <property type="evidence" value="ECO:0007669"/>
    <property type="project" value="UniProtKB-ARBA"/>
</dbReference>
<evidence type="ECO:0000259" key="1">
    <source>
        <dbReference type="Pfam" id="PF00535"/>
    </source>
</evidence>
<dbReference type="EMBL" id="CABWMV010000001">
    <property type="protein sequence ID" value="VXC33240.1"/>
    <property type="molecule type" value="Genomic_DNA"/>
</dbReference>
<evidence type="ECO:0000313" key="2">
    <source>
        <dbReference type="EMBL" id="VXC33240.1"/>
    </source>
</evidence>
<accession>A0A653XT01</accession>
<dbReference type="CDD" id="cd00761">
    <property type="entry name" value="Glyco_tranf_GTA_type"/>
    <property type="match status" value="1"/>
</dbReference>
<dbReference type="InterPro" id="IPR029044">
    <property type="entry name" value="Nucleotide-diphossugar_trans"/>
</dbReference>
<feature type="domain" description="Glycosyltransferase 2-like" evidence="1">
    <location>
        <begin position="7"/>
        <end position="160"/>
    </location>
</feature>
<dbReference type="PANTHER" id="PTHR22916">
    <property type="entry name" value="GLYCOSYLTRANSFERASE"/>
    <property type="match status" value="1"/>
</dbReference>
<dbReference type="Gene3D" id="3.90.550.10">
    <property type="entry name" value="Spore Coat Polysaccharide Biosynthesis Protein SpsA, Chain A"/>
    <property type="match status" value="1"/>
</dbReference>
<dbReference type="PANTHER" id="PTHR22916:SF3">
    <property type="entry name" value="UDP-GLCNAC:BETAGAL BETA-1,3-N-ACETYLGLUCOSAMINYLTRANSFERASE-LIKE PROTEIN 1"/>
    <property type="match status" value="1"/>
</dbReference>
<dbReference type="Proteomes" id="UP000432350">
    <property type="component" value="Unassembled WGS sequence"/>
</dbReference>
<reference evidence="2 3" key="1">
    <citation type="submission" date="2019-10" db="EMBL/GenBank/DDBJ databases">
        <authorList>
            <person name="Karimi E."/>
        </authorList>
    </citation>
    <scope>NUCLEOTIDE SEQUENCE [LARGE SCALE GENOMIC DNA]</scope>
    <source>
        <strain evidence="2">Sphingobacterium sp. 8BC</strain>
    </source>
</reference>
<sequence length="320" mass="37168">MKIPILSIIVPCYNIEPYVINSIDSIVTQANFDRVELILIDDCSTDNTLEIIRDNFIKYSNIKIIANDINQGVSVTRNRGIEESTGKYLYFFDGDDFLQHKSLNKILDHLEENIDILSFGFTIVEDRKEIIVSNVKYNDTIFTATFFLKKYFKRELLQHICSFVCKASIIKKNNILFSSGTFYAEDQEFQIKCMAHSKVIKYSSQSLFAYMRRANSAMGARINVRHLTSLDVFERMLNYFDDSDSIRGYYINYALYNYYSLVKRLVKDSENSFDYKSRAPQLSSLKCKFDLSCRLGIIVNILNLVDQVSHNALRRLIAKM</sequence>
<dbReference type="Pfam" id="PF00535">
    <property type="entry name" value="Glycos_transf_2"/>
    <property type="match status" value="1"/>
</dbReference>
<proteinExistence type="predicted"/>
<evidence type="ECO:0000313" key="3">
    <source>
        <dbReference type="Proteomes" id="UP000432350"/>
    </source>
</evidence>
<dbReference type="AlphaFoldDB" id="A0A653XT01"/>
<protein>
    <recommendedName>
        <fullName evidence="1">Glycosyltransferase 2-like domain-containing protein</fullName>
    </recommendedName>
</protein>
<gene>
    <name evidence="2" type="ORF">SPHINGO8BC_10127</name>
</gene>
<dbReference type="InterPro" id="IPR001173">
    <property type="entry name" value="Glyco_trans_2-like"/>
</dbReference>
<dbReference type="SUPFAM" id="SSF53448">
    <property type="entry name" value="Nucleotide-diphospho-sugar transferases"/>
    <property type="match status" value="1"/>
</dbReference>
<organism evidence="2 3">
    <name type="scientific">Sphingobacterium multivorum</name>
    <dbReference type="NCBI Taxonomy" id="28454"/>
    <lineage>
        <taxon>Bacteria</taxon>
        <taxon>Pseudomonadati</taxon>
        <taxon>Bacteroidota</taxon>
        <taxon>Sphingobacteriia</taxon>
        <taxon>Sphingobacteriales</taxon>
        <taxon>Sphingobacteriaceae</taxon>
        <taxon>Sphingobacterium</taxon>
    </lineage>
</organism>